<dbReference type="InterPro" id="IPR025997">
    <property type="entry name" value="SBP_2_dom"/>
</dbReference>
<comment type="similarity">
    <text evidence="2">Belongs to the bacterial solute-binding protein 2 family.</text>
</comment>
<dbReference type="GO" id="GO:0030246">
    <property type="term" value="F:carbohydrate binding"/>
    <property type="evidence" value="ECO:0007669"/>
    <property type="project" value="TreeGrafter"/>
</dbReference>
<feature type="domain" description="Periplasmic binding protein" evidence="4">
    <location>
        <begin position="45"/>
        <end position="304"/>
    </location>
</feature>
<dbReference type="EMBL" id="AEYE02000025">
    <property type="protein sequence ID" value="EPE96397.1"/>
    <property type="molecule type" value="Genomic_DNA"/>
</dbReference>
<organism evidence="5 6">
    <name type="scientific">Rhizobium grahamii CCGE 502</name>
    <dbReference type="NCBI Taxonomy" id="990285"/>
    <lineage>
        <taxon>Bacteria</taxon>
        <taxon>Pseudomonadati</taxon>
        <taxon>Pseudomonadota</taxon>
        <taxon>Alphaproteobacteria</taxon>
        <taxon>Hyphomicrobiales</taxon>
        <taxon>Rhizobiaceae</taxon>
        <taxon>Rhizobium/Agrobacterium group</taxon>
        <taxon>Rhizobium</taxon>
    </lineage>
</organism>
<comment type="caution">
    <text evidence="5">The sequence shown here is derived from an EMBL/GenBank/DDBJ whole genome shotgun (WGS) entry which is preliminary data.</text>
</comment>
<evidence type="ECO:0000259" key="4">
    <source>
        <dbReference type="Pfam" id="PF13407"/>
    </source>
</evidence>
<evidence type="ECO:0000256" key="2">
    <source>
        <dbReference type="ARBA" id="ARBA00007639"/>
    </source>
</evidence>
<evidence type="ECO:0000313" key="6">
    <source>
        <dbReference type="Proteomes" id="UP000014411"/>
    </source>
</evidence>
<dbReference type="InterPro" id="IPR050555">
    <property type="entry name" value="Bact_Solute-Bind_Prot2"/>
</dbReference>
<dbReference type="InterPro" id="IPR028082">
    <property type="entry name" value="Peripla_BP_I"/>
</dbReference>
<feature type="signal peptide" evidence="3">
    <location>
        <begin position="1"/>
        <end position="31"/>
    </location>
</feature>
<dbReference type="eggNOG" id="COG1879">
    <property type="taxonomic scope" value="Bacteria"/>
</dbReference>
<dbReference type="STRING" id="990285.RGCCGE502_21055"/>
<sequence length="336" mass="35505">MRIVPTQFQRLFIATCAATLLGIISPIPAHALEDNWCKDVHIRFFVGGSEGDAFGTIVYNGAKRAEADLGPKVDYIFSGWSSEKMVQQLREAVAVKPDGIAMMGHPGDAAIMPLAEAAHKAGIKMMYQNVPVPKVVAAFGGGYVGAQQEAQGRALGTEAVKLAGMKPGDKAIMEGVFDNENRGARERGTVAALTEAGVNVVQISGPPSGEWASDPNLAIPVITAALLNNPDTKLLGGGGGQMLGNIPTFMQAAGKKPGEIFVFGFDTSPQIVEGFKNGWVQLTADQQPFLQGYLPILSLCQQVKLGLAPMNLDTGAGFVTPENYKIVAELAKQALR</sequence>
<dbReference type="PANTHER" id="PTHR30036">
    <property type="entry name" value="D-XYLOSE-BINDING PERIPLASMIC PROTEIN"/>
    <property type="match status" value="1"/>
</dbReference>
<protein>
    <recommendedName>
        <fullName evidence="4">Periplasmic binding protein domain-containing protein</fullName>
    </recommendedName>
</protein>
<reference evidence="5 6" key="1">
    <citation type="journal article" date="2012" name="J. Bacteriol.">
        <title>Genome sequence of Rhizobium grahamii CCGE502, a broad-host-range symbiont with low nodulation competitiveness in Phaseolus vulgaris.</title>
        <authorList>
            <person name="Althabegoiti M.J."/>
            <person name="Lozano L."/>
            <person name="Torres-Tejerizo G."/>
            <person name="Ormeno-Orrillo E."/>
            <person name="Rogel M.A."/>
            <person name="Gonzalez V."/>
            <person name="Martinez-Romero E."/>
        </authorList>
    </citation>
    <scope>NUCLEOTIDE SEQUENCE [LARGE SCALE GENOMIC DNA]</scope>
    <source>
        <strain evidence="5 6">CCGE 502</strain>
    </source>
</reference>
<keyword evidence="6" id="KW-1185">Reference proteome</keyword>
<evidence type="ECO:0000256" key="3">
    <source>
        <dbReference type="SAM" id="SignalP"/>
    </source>
</evidence>
<dbReference type="RefSeq" id="WP_016556169.1">
    <property type="nucleotide sequence ID" value="NZ_AEYE02000025.1"/>
</dbReference>
<dbReference type="SUPFAM" id="SSF53822">
    <property type="entry name" value="Periplasmic binding protein-like I"/>
    <property type="match status" value="1"/>
</dbReference>
<dbReference type="Gene3D" id="3.40.50.2300">
    <property type="match status" value="2"/>
</dbReference>
<dbReference type="Pfam" id="PF13407">
    <property type="entry name" value="Peripla_BP_4"/>
    <property type="match status" value="1"/>
</dbReference>
<comment type="subcellular location">
    <subcellularLocation>
        <location evidence="1">Periplasm</location>
    </subcellularLocation>
</comment>
<gene>
    <name evidence="5" type="ORF">RGCCGE502_21055</name>
</gene>
<dbReference type="Proteomes" id="UP000014411">
    <property type="component" value="Unassembled WGS sequence"/>
</dbReference>
<name>S3HCE4_9HYPH</name>
<evidence type="ECO:0000256" key="1">
    <source>
        <dbReference type="ARBA" id="ARBA00004418"/>
    </source>
</evidence>
<proteinExistence type="inferred from homology"/>
<dbReference type="PANTHER" id="PTHR30036:SF7">
    <property type="entry name" value="ABC TRANSPORTER PERIPLASMIC-BINDING PROTEIN YPHF"/>
    <property type="match status" value="1"/>
</dbReference>
<feature type="chain" id="PRO_5004508922" description="Periplasmic binding protein domain-containing protein" evidence="3">
    <location>
        <begin position="32"/>
        <end position="336"/>
    </location>
</feature>
<keyword evidence="3" id="KW-0732">Signal</keyword>
<evidence type="ECO:0000313" key="5">
    <source>
        <dbReference type="EMBL" id="EPE96397.1"/>
    </source>
</evidence>
<dbReference type="HOGENOM" id="CLU_037628_3_5_5"/>
<accession>S3HCE4</accession>
<dbReference type="GO" id="GO:0030288">
    <property type="term" value="C:outer membrane-bounded periplasmic space"/>
    <property type="evidence" value="ECO:0007669"/>
    <property type="project" value="TreeGrafter"/>
</dbReference>
<dbReference type="AlphaFoldDB" id="S3HCE4"/>